<dbReference type="SMART" id="SM00320">
    <property type="entry name" value="WD40"/>
    <property type="match status" value="1"/>
</dbReference>
<dbReference type="PANTHER" id="PTHR19848:SF0">
    <property type="entry name" value="NOTCHLESS PROTEIN HOMOLOG 1"/>
    <property type="match status" value="1"/>
</dbReference>
<feature type="repeat" description="WD" evidence="5">
    <location>
        <begin position="67"/>
        <end position="97"/>
    </location>
</feature>
<dbReference type="EMBL" id="CADCXU010026995">
    <property type="protein sequence ID" value="CAB0013742.1"/>
    <property type="molecule type" value="Genomic_DNA"/>
</dbReference>
<feature type="domain" description="NLE" evidence="6">
    <location>
        <begin position="10"/>
        <end position="54"/>
    </location>
</feature>
<name>A0A6H5HBD8_9HEMI</name>
<dbReference type="GO" id="GO:0005730">
    <property type="term" value="C:nucleolus"/>
    <property type="evidence" value="ECO:0007669"/>
    <property type="project" value="TreeGrafter"/>
</dbReference>
<dbReference type="InterPro" id="IPR012972">
    <property type="entry name" value="NLE"/>
</dbReference>
<dbReference type="PROSITE" id="PS50294">
    <property type="entry name" value="WD_REPEATS_REGION"/>
    <property type="match status" value="1"/>
</dbReference>
<evidence type="ECO:0000256" key="5">
    <source>
        <dbReference type="PROSITE-ProRule" id="PRU00221"/>
    </source>
</evidence>
<dbReference type="AlphaFoldDB" id="A0A6H5HBD8"/>
<evidence type="ECO:0000256" key="3">
    <source>
        <dbReference type="ARBA" id="ARBA00022737"/>
    </source>
</evidence>
<proteinExistence type="predicted"/>
<dbReference type="Proteomes" id="UP000479000">
    <property type="component" value="Unassembled WGS sequence"/>
</dbReference>
<dbReference type="PROSITE" id="PS50082">
    <property type="entry name" value="WD_REPEATS_2"/>
    <property type="match status" value="1"/>
</dbReference>
<dbReference type="Gene3D" id="2.130.10.10">
    <property type="entry name" value="YVTN repeat-like/Quinoprotein amine dehydrogenase"/>
    <property type="match status" value="1"/>
</dbReference>
<reference evidence="7 8" key="1">
    <citation type="submission" date="2020-02" db="EMBL/GenBank/DDBJ databases">
        <authorList>
            <person name="Ferguson B K."/>
        </authorList>
    </citation>
    <scope>NUCLEOTIDE SEQUENCE [LARGE SCALE GENOMIC DNA]</scope>
</reference>
<dbReference type="InterPro" id="IPR015943">
    <property type="entry name" value="WD40/YVTN_repeat-like_dom_sf"/>
</dbReference>
<evidence type="ECO:0000259" key="6">
    <source>
        <dbReference type="Pfam" id="PF08154"/>
    </source>
</evidence>
<dbReference type="InterPro" id="IPR036322">
    <property type="entry name" value="WD40_repeat_dom_sf"/>
</dbReference>
<evidence type="ECO:0000256" key="2">
    <source>
        <dbReference type="ARBA" id="ARBA00022574"/>
    </source>
</evidence>
<dbReference type="PANTHER" id="PTHR19848">
    <property type="entry name" value="WD40 REPEAT PROTEIN"/>
    <property type="match status" value="1"/>
</dbReference>
<keyword evidence="2 5" id="KW-0853">WD repeat</keyword>
<evidence type="ECO:0000256" key="1">
    <source>
        <dbReference type="ARBA" id="ARBA00004123"/>
    </source>
</evidence>
<evidence type="ECO:0000313" key="7">
    <source>
        <dbReference type="EMBL" id="CAB0013742.1"/>
    </source>
</evidence>
<evidence type="ECO:0000313" key="8">
    <source>
        <dbReference type="Proteomes" id="UP000479000"/>
    </source>
</evidence>
<organism evidence="7 8">
    <name type="scientific">Nesidiocoris tenuis</name>
    <dbReference type="NCBI Taxonomy" id="355587"/>
    <lineage>
        <taxon>Eukaryota</taxon>
        <taxon>Metazoa</taxon>
        <taxon>Ecdysozoa</taxon>
        <taxon>Arthropoda</taxon>
        <taxon>Hexapoda</taxon>
        <taxon>Insecta</taxon>
        <taxon>Pterygota</taxon>
        <taxon>Neoptera</taxon>
        <taxon>Paraneoptera</taxon>
        <taxon>Hemiptera</taxon>
        <taxon>Heteroptera</taxon>
        <taxon>Panheteroptera</taxon>
        <taxon>Cimicomorpha</taxon>
        <taxon>Miridae</taxon>
        <taxon>Dicyphina</taxon>
        <taxon>Nesidiocoris</taxon>
    </lineage>
</organism>
<keyword evidence="3" id="KW-0677">Repeat</keyword>
<dbReference type="SUPFAM" id="SSF50978">
    <property type="entry name" value="WD40 repeat-like"/>
    <property type="match status" value="1"/>
</dbReference>
<keyword evidence="8" id="KW-1185">Reference proteome</keyword>
<dbReference type="GO" id="GO:0000027">
    <property type="term" value="P:ribosomal large subunit assembly"/>
    <property type="evidence" value="ECO:0007669"/>
    <property type="project" value="TreeGrafter"/>
</dbReference>
<gene>
    <name evidence="7" type="ORF">NTEN_LOCUS18317</name>
</gene>
<feature type="non-terminal residue" evidence="7">
    <location>
        <position position="97"/>
    </location>
</feature>
<evidence type="ECO:0000256" key="4">
    <source>
        <dbReference type="ARBA" id="ARBA00023242"/>
    </source>
</evidence>
<dbReference type="Pfam" id="PF08154">
    <property type="entry name" value="NLE"/>
    <property type="match status" value="1"/>
</dbReference>
<keyword evidence="4" id="KW-0539">Nucleus</keyword>
<dbReference type="OrthoDB" id="10267436at2759"/>
<protein>
    <recommendedName>
        <fullName evidence="6">NLE domain-containing protein</fullName>
    </recommendedName>
</protein>
<comment type="subcellular location">
    <subcellularLocation>
        <location evidence="1">Nucleus</location>
    </subcellularLocation>
</comment>
<dbReference type="GO" id="GO:0007219">
    <property type="term" value="P:Notch signaling pathway"/>
    <property type="evidence" value="ECO:0007669"/>
    <property type="project" value="TreeGrafter"/>
</dbReference>
<sequence>MDVDKNERRVLTRFKSDTGEEIGNLVDLPVSVTTEQLTSLCNGLLNQAATFPFSVWSMKTKKLLFDLPGHQDGVYAVDWSSDGSKVASGGKDKVLKL</sequence>
<dbReference type="Pfam" id="PF00400">
    <property type="entry name" value="WD40"/>
    <property type="match status" value="1"/>
</dbReference>
<dbReference type="InterPro" id="IPR001680">
    <property type="entry name" value="WD40_rpt"/>
</dbReference>
<accession>A0A6H5HBD8</accession>